<dbReference type="EMBL" id="VFPA01000002">
    <property type="protein sequence ID" value="TQM11166.1"/>
    <property type="molecule type" value="Genomic_DNA"/>
</dbReference>
<gene>
    <name evidence="2" type="ORF">FB558_3719</name>
</gene>
<evidence type="ECO:0000313" key="3">
    <source>
        <dbReference type="Proteomes" id="UP000315677"/>
    </source>
</evidence>
<protein>
    <submittedName>
        <fullName evidence="2">Uncharacterized protein</fullName>
    </submittedName>
</protein>
<accession>A0A543DP99</accession>
<evidence type="ECO:0000256" key="1">
    <source>
        <dbReference type="SAM" id="Phobius"/>
    </source>
</evidence>
<dbReference type="Proteomes" id="UP000315677">
    <property type="component" value="Unassembled WGS sequence"/>
</dbReference>
<reference evidence="2 3" key="1">
    <citation type="submission" date="2019-06" db="EMBL/GenBank/DDBJ databases">
        <title>Sequencing the genomes of 1000 actinobacteria strains.</title>
        <authorList>
            <person name="Klenk H.-P."/>
        </authorList>
    </citation>
    <scope>NUCLEOTIDE SEQUENCE [LARGE SCALE GENOMIC DNA]</scope>
    <source>
        <strain evidence="2 3">DSM 45301</strain>
    </source>
</reference>
<dbReference type="OrthoDB" id="4478216at2"/>
<name>A0A543DP99_9PSEU</name>
<feature type="transmembrane region" description="Helical" evidence="1">
    <location>
        <begin position="63"/>
        <end position="87"/>
    </location>
</feature>
<keyword evidence="1" id="KW-1133">Transmembrane helix</keyword>
<keyword evidence="3" id="KW-1185">Reference proteome</keyword>
<feature type="transmembrane region" description="Helical" evidence="1">
    <location>
        <begin position="29"/>
        <end position="51"/>
    </location>
</feature>
<sequence length="89" mass="9122">MTDPLATPPDPPPSAPPGLDELASQLLGWLKWGVIFAGLIGILICALMLIIGRRNRSATAYEGLVGSAWVLGGLGLASVAALIVGAFQL</sequence>
<organism evidence="2 3">
    <name type="scientific">Pseudonocardia kunmingensis</name>
    <dbReference type="NCBI Taxonomy" id="630975"/>
    <lineage>
        <taxon>Bacteria</taxon>
        <taxon>Bacillati</taxon>
        <taxon>Actinomycetota</taxon>
        <taxon>Actinomycetes</taxon>
        <taxon>Pseudonocardiales</taxon>
        <taxon>Pseudonocardiaceae</taxon>
        <taxon>Pseudonocardia</taxon>
    </lineage>
</organism>
<keyword evidence="1" id="KW-0812">Transmembrane</keyword>
<dbReference type="AlphaFoldDB" id="A0A543DP99"/>
<comment type="caution">
    <text evidence="2">The sequence shown here is derived from an EMBL/GenBank/DDBJ whole genome shotgun (WGS) entry which is preliminary data.</text>
</comment>
<evidence type="ECO:0000313" key="2">
    <source>
        <dbReference type="EMBL" id="TQM11166.1"/>
    </source>
</evidence>
<proteinExistence type="predicted"/>
<dbReference type="RefSeq" id="WP_142055098.1">
    <property type="nucleotide sequence ID" value="NZ_VFPA01000002.1"/>
</dbReference>
<keyword evidence="1" id="KW-0472">Membrane</keyword>